<dbReference type="EMBL" id="LABY01000166">
    <property type="protein sequence ID" value="KMO32882.1"/>
    <property type="molecule type" value="Genomic_DNA"/>
</dbReference>
<evidence type="ECO:0000313" key="2">
    <source>
        <dbReference type="Proteomes" id="UP000035955"/>
    </source>
</evidence>
<comment type="caution">
    <text evidence="1">The sequence shown here is derived from an EMBL/GenBank/DDBJ whole genome shotgun (WGS) entry which is preliminary data.</text>
</comment>
<dbReference type="Proteomes" id="UP000035955">
    <property type="component" value="Unassembled WGS sequence"/>
</dbReference>
<name>A0A0J6SGP5_9HYPH</name>
<keyword evidence="2" id="KW-1185">Reference proteome</keyword>
<organism evidence="1 2">
    <name type="scientific">Methylobacterium variabile</name>
    <dbReference type="NCBI Taxonomy" id="298794"/>
    <lineage>
        <taxon>Bacteria</taxon>
        <taxon>Pseudomonadati</taxon>
        <taxon>Pseudomonadota</taxon>
        <taxon>Alphaproteobacteria</taxon>
        <taxon>Hyphomicrobiales</taxon>
        <taxon>Methylobacteriaceae</taxon>
        <taxon>Methylobacterium</taxon>
    </lineage>
</organism>
<protein>
    <submittedName>
        <fullName evidence="1">Uncharacterized protein</fullName>
    </submittedName>
</protein>
<reference evidence="1 2" key="1">
    <citation type="submission" date="2015-03" db="EMBL/GenBank/DDBJ databases">
        <title>Genome sequencing of Methylobacterium variabile DSM 16961.</title>
        <authorList>
            <person name="Chaudhry V."/>
            <person name="Patil P.B."/>
        </authorList>
    </citation>
    <scope>NUCLEOTIDE SEQUENCE [LARGE SCALE GENOMIC DNA]</scope>
    <source>
        <strain evidence="1 2">DSM 16961</strain>
    </source>
</reference>
<sequence length="88" mass="9502">MKALVERAEFWIGFDQVIDLRLDLRDAAIENRNQAHDVSAGLAVSCLLEPCGLLFADLDELATAGRLGLKGASGCGEGLCRCRPQPYP</sequence>
<proteinExistence type="predicted"/>
<evidence type="ECO:0000313" key="1">
    <source>
        <dbReference type="EMBL" id="KMO32882.1"/>
    </source>
</evidence>
<accession>A0A0J6SGP5</accession>
<gene>
    <name evidence="1" type="ORF">VQ02_22630</name>
</gene>
<dbReference type="AlphaFoldDB" id="A0A0J6SGP5"/>